<evidence type="ECO:0000259" key="2">
    <source>
        <dbReference type="PROSITE" id="PS50003"/>
    </source>
</evidence>
<feature type="domain" description="PH" evidence="2">
    <location>
        <begin position="270"/>
        <end position="385"/>
    </location>
</feature>
<evidence type="ECO:0000313" key="5">
    <source>
        <dbReference type="Proteomes" id="UP000663879"/>
    </source>
</evidence>
<dbReference type="PROSITE" id="PS50003">
    <property type="entry name" value="PH_DOMAIN"/>
    <property type="match status" value="1"/>
</dbReference>
<feature type="coiled-coil region" evidence="1">
    <location>
        <begin position="30"/>
        <end position="64"/>
    </location>
</feature>
<dbReference type="InterPro" id="IPR000904">
    <property type="entry name" value="Sec7_dom"/>
</dbReference>
<dbReference type="FunFam" id="1.10.1000.11:FF:000002">
    <property type="entry name" value="Cytohesin 1"/>
    <property type="match status" value="1"/>
</dbReference>
<feature type="domain" description="SEC7" evidence="3">
    <location>
        <begin position="66"/>
        <end position="252"/>
    </location>
</feature>
<dbReference type="InterPro" id="IPR035999">
    <property type="entry name" value="Sec7_dom_sf"/>
</dbReference>
<gene>
    <name evidence="4" type="ORF">OXX778_LOCUS2638</name>
</gene>
<dbReference type="InterPro" id="IPR011993">
    <property type="entry name" value="PH-like_dom_sf"/>
</dbReference>
<organism evidence="4 5">
    <name type="scientific">Brachionus calyciflorus</name>
    <dbReference type="NCBI Taxonomy" id="104777"/>
    <lineage>
        <taxon>Eukaryota</taxon>
        <taxon>Metazoa</taxon>
        <taxon>Spiralia</taxon>
        <taxon>Gnathifera</taxon>
        <taxon>Rotifera</taxon>
        <taxon>Eurotatoria</taxon>
        <taxon>Monogononta</taxon>
        <taxon>Pseudotrocha</taxon>
        <taxon>Ploima</taxon>
        <taxon>Brachionidae</taxon>
        <taxon>Brachionus</taxon>
    </lineage>
</organism>
<accession>A0A813N5P6</accession>
<dbReference type="CDD" id="cd01252">
    <property type="entry name" value="PH_GRP1-like"/>
    <property type="match status" value="1"/>
</dbReference>
<dbReference type="InterPro" id="IPR023394">
    <property type="entry name" value="Sec7_C_sf"/>
</dbReference>
<dbReference type="InterPro" id="IPR001849">
    <property type="entry name" value="PH_domain"/>
</dbReference>
<dbReference type="Gene3D" id="2.30.29.30">
    <property type="entry name" value="Pleckstrin-homology domain (PH domain)/Phosphotyrosine-binding domain (PTB)"/>
    <property type="match status" value="1"/>
</dbReference>
<dbReference type="GO" id="GO:0005085">
    <property type="term" value="F:guanyl-nucleotide exchange factor activity"/>
    <property type="evidence" value="ECO:0007669"/>
    <property type="project" value="InterPro"/>
</dbReference>
<dbReference type="PANTHER" id="PTHR10663">
    <property type="entry name" value="GUANYL-NUCLEOTIDE EXCHANGE FACTOR"/>
    <property type="match status" value="1"/>
</dbReference>
<name>A0A813N5P6_9BILA</name>
<dbReference type="EMBL" id="CAJNOC010000212">
    <property type="protein sequence ID" value="CAF0727866.1"/>
    <property type="molecule type" value="Genomic_DNA"/>
</dbReference>
<dbReference type="PANTHER" id="PTHR10663:SF402">
    <property type="entry name" value="MIP16918P"/>
    <property type="match status" value="1"/>
</dbReference>
<dbReference type="SUPFAM" id="SSF50729">
    <property type="entry name" value="PH domain-like"/>
    <property type="match status" value="1"/>
</dbReference>
<dbReference type="PROSITE" id="PS50190">
    <property type="entry name" value="SEC7"/>
    <property type="match status" value="1"/>
</dbReference>
<dbReference type="Gene3D" id="1.10.220.20">
    <property type="match status" value="1"/>
</dbReference>
<dbReference type="Pfam" id="PF00169">
    <property type="entry name" value="PH"/>
    <property type="match status" value="1"/>
</dbReference>
<dbReference type="Proteomes" id="UP000663879">
    <property type="component" value="Unassembled WGS sequence"/>
</dbReference>
<dbReference type="Pfam" id="PF01369">
    <property type="entry name" value="Sec7"/>
    <property type="match status" value="1"/>
</dbReference>
<keyword evidence="1" id="KW-0175">Coiled coil</keyword>
<keyword evidence="5" id="KW-1185">Reference proteome</keyword>
<dbReference type="SMART" id="SM00222">
    <property type="entry name" value="Sec7"/>
    <property type="match status" value="1"/>
</dbReference>
<dbReference type="SMART" id="SM00233">
    <property type="entry name" value="PH"/>
    <property type="match status" value="1"/>
</dbReference>
<sequence length="552" mass="65374">METETFTKFIKENPHLFLHPNLTIEDRETLESIFLYKENLINEIKELEDELAEVHFEIEQIDLTENENKNQPKLRQISLGKKKFNMEPKKGMEFLLENSLIENNPESIAQFLFNGEGLNKTAIGNYLGEKIDLNILVLKKFVDLHEFKNKSLVDALRDFLWNFRLPGEAQKIDRMMDCFAQRYCECNPGVFVDAESCYVVSFAIIMLNTNLHNANVKDKQTLDLFIKMCKEASKAELTDAMLKEYFNSIKKEPFKIPVDEGNDFMLTFLNPIREGWLWKQGGRYKTWKRRWFILNDGCLYYFELTEDKEPRGIIPLENVNVREVDDKTKQFCFEIYSTTNDKIKACKHDSEGKVIEVGNHAVYRMSAINGEDKNEWIKKIRDCISENPLINTTNGKRKVLTKMSKIIRLKDQSIDLIYDLDWVYFYALSYLESGKRKFDKERLEEGINSMFFFHYTMAKTGMFYDYPLEFKSSGTELTEALLFMKKNSFSMSEKVKSIRNYIKKIWIEDNIQDYVEILEYFSEFFKNHFTKSDEYSIAMRAKYFGLERNFQY</sequence>
<dbReference type="SUPFAM" id="SSF48425">
    <property type="entry name" value="Sec7 domain"/>
    <property type="match status" value="1"/>
</dbReference>
<dbReference type="CDD" id="cd00171">
    <property type="entry name" value="Sec7"/>
    <property type="match status" value="1"/>
</dbReference>
<evidence type="ECO:0000313" key="4">
    <source>
        <dbReference type="EMBL" id="CAF0727866.1"/>
    </source>
</evidence>
<protein>
    <submittedName>
        <fullName evidence="4">Uncharacterized protein</fullName>
    </submittedName>
</protein>
<dbReference type="AlphaFoldDB" id="A0A813N5P6"/>
<evidence type="ECO:0000256" key="1">
    <source>
        <dbReference type="SAM" id="Coils"/>
    </source>
</evidence>
<evidence type="ECO:0000259" key="3">
    <source>
        <dbReference type="PROSITE" id="PS50190"/>
    </source>
</evidence>
<dbReference type="OrthoDB" id="430364at2759"/>
<proteinExistence type="predicted"/>
<dbReference type="GO" id="GO:0032012">
    <property type="term" value="P:regulation of ARF protein signal transduction"/>
    <property type="evidence" value="ECO:0007669"/>
    <property type="project" value="InterPro"/>
</dbReference>
<dbReference type="FunFam" id="2.30.29.30:FF:000309">
    <property type="entry name" value="Uncharacterized protein, isoform B"/>
    <property type="match status" value="1"/>
</dbReference>
<comment type="caution">
    <text evidence="4">The sequence shown here is derived from an EMBL/GenBank/DDBJ whole genome shotgun (WGS) entry which is preliminary data.</text>
</comment>
<reference evidence="4" key="1">
    <citation type="submission" date="2021-02" db="EMBL/GenBank/DDBJ databases">
        <authorList>
            <person name="Nowell W R."/>
        </authorList>
    </citation>
    <scope>NUCLEOTIDE SEQUENCE</scope>
    <source>
        <strain evidence="4">Ploen Becks lab</strain>
    </source>
</reference>
<dbReference type="Gene3D" id="1.10.1000.11">
    <property type="entry name" value="Arf Nucleotide-binding Site Opener,domain 2"/>
    <property type="match status" value="1"/>
</dbReference>